<dbReference type="PANTHER" id="PTHR43761:SF1">
    <property type="entry name" value="D-ISOMER SPECIFIC 2-HYDROXYACID DEHYDROGENASE CATALYTIC DOMAIN-CONTAINING PROTEIN-RELATED"/>
    <property type="match status" value="1"/>
</dbReference>
<dbReference type="SUPFAM" id="SSF51735">
    <property type="entry name" value="NAD(P)-binding Rossmann-fold domains"/>
    <property type="match status" value="1"/>
</dbReference>
<dbReference type="InterPro" id="IPR029753">
    <property type="entry name" value="D-isomer_DH_CS"/>
</dbReference>
<dbReference type="GO" id="GO:0051287">
    <property type="term" value="F:NAD binding"/>
    <property type="evidence" value="ECO:0007669"/>
    <property type="project" value="InterPro"/>
</dbReference>
<keyword evidence="3" id="KW-0520">NAD</keyword>
<dbReference type="Pfam" id="PF00389">
    <property type="entry name" value="2-Hacid_dh"/>
    <property type="match status" value="1"/>
</dbReference>
<reference evidence="7 8" key="1">
    <citation type="submission" date="2016-05" db="EMBL/GenBank/DDBJ databases">
        <title>Single-cell genome of chain-forming Candidatus Thiomargarita nelsonii and comparison to other large sulfur-oxidizing bacteria.</title>
        <authorList>
            <person name="Winkel M."/>
            <person name="Salman V."/>
            <person name="Woyke T."/>
            <person name="Schulz-Vogt H."/>
            <person name="Richter M."/>
            <person name="Flood B."/>
            <person name="Bailey J."/>
            <person name="Amann R."/>
            <person name="Mussmann M."/>
        </authorList>
    </citation>
    <scope>NUCLEOTIDE SEQUENCE [LARGE SCALE GENOMIC DNA]</scope>
    <source>
        <strain evidence="7 8">THI036</strain>
    </source>
</reference>
<proteinExistence type="inferred from homology"/>
<dbReference type="PATRIC" id="fig|1003181.4.peg.6353"/>
<accession>A0A0A6P0G0</accession>
<dbReference type="Pfam" id="PF02826">
    <property type="entry name" value="2-Hacid_dh_C"/>
    <property type="match status" value="1"/>
</dbReference>
<dbReference type="PROSITE" id="PS00671">
    <property type="entry name" value="D_2_HYDROXYACID_DH_3"/>
    <property type="match status" value="1"/>
</dbReference>
<protein>
    <submittedName>
        <fullName evidence="7">D-3-phosphoglycerate dehydrogenase</fullName>
    </submittedName>
</protein>
<evidence type="ECO:0000256" key="2">
    <source>
        <dbReference type="ARBA" id="ARBA00023002"/>
    </source>
</evidence>
<evidence type="ECO:0000256" key="4">
    <source>
        <dbReference type="RuleBase" id="RU003719"/>
    </source>
</evidence>
<sequence length="304" mass="34425">MKRRKILVVEPISCEAIIALTSKFDVLVEILPNKKRLLELIEDKEIIILRSRIKLDKEIIFAAKNLKLIAMAGIGVDHIPLDELKKRGIAWLNVPDLSARDVAEFTLGMTLALARKLCLADSLLRNNEWRRNELIGVSLIDKTFGVVGYGKIGKETSYLAKCFGMNVLVSVRNSEKNKFDENITPVSFHQLLKTSDIISIHLPLTDETRGLFSQKEFELMKETALLINTARGGIINEEALYNALKSRTIRGAALDVFEQERQYNRLFELDNIIVTPHIGAMTQEAQGEIGIHIVEKILDFFREN</sequence>
<dbReference type="PROSITE" id="PS00670">
    <property type="entry name" value="D_2_HYDROXYACID_DH_2"/>
    <property type="match status" value="1"/>
</dbReference>
<dbReference type="InterPro" id="IPR050418">
    <property type="entry name" value="D-iso_2-hydroxyacid_DH_PdxB"/>
</dbReference>
<feature type="domain" description="D-isomer specific 2-hydroxyacid dehydrogenase NAD-binding" evidence="6">
    <location>
        <begin position="107"/>
        <end position="279"/>
    </location>
</feature>
<dbReference type="PANTHER" id="PTHR43761">
    <property type="entry name" value="D-ISOMER SPECIFIC 2-HYDROXYACID DEHYDROGENASE FAMILY PROTEIN (AFU_ORTHOLOGUE AFUA_1G13630)"/>
    <property type="match status" value="1"/>
</dbReference>
<dbReference type="EMBL" id="LUTY01002766">
    <property type="protein sequence ID" value="OAD19526.1"/>
    <property type="molecule type" value="Genomic_DNA"/>
</dbReference>
<dbReference type="FunFam" id="3.40.50.720:FF:000203">
    <property type="entry name" value="D-3-phosphoglycerate dehydrogenase (SerA)"/>
    <property type="match status" value="1"/>
</dbReference>
<evidence type="ECO:0000259" key="5">
    <source>
        <dbReference type="Pfam" id="PF00389"/>
    </source>
</evidence>
<dbReference type="InterPro" id="IPR006139">
    <property type="entry name" value="D-isomer_2_OHA_DH_cat_dom"/>
</dbReference>
<evidence type="ECO:0000259" key="6">
    <source>
        <dbReference type="Pfam" id="PF02826"/>
    </source>
</evidence>
<dbReference type="GO" id="GO:0016616">
    <property type="term" value="F:oxidoreductase activity, acting on the CH-OH group of donors, NAD or NADP as acceptor"/>
    <property type="evidence" value="ECO:0007669"/>
    <property type="project" value="InterPro"/>
</dbReference>
<organism evidence="7 8">
    <name type="scientific">Candidatus Thiomargarita nelsonii</name>
    <dbReference type="NCBI Taxonomy" id="1003181"/>
    <lineage>
        <taxon>Bacteria</taxon>
        <taxon>Pseudomonadati</taxon>
        <taxon>Pseudomonadota</taxon>
        <taxon>Gammaproteobacteria</taxon>
        <taxon>Thiotrichales</taxon>
        <taxon>Thiotrichaceae</taxon>
        <taxon>Thiomargarita</taxon>
    </lineage>
</organism>
<dbReference type="AlphaFoldDB" id="A0A0A6P0G0"/>
<dbReference type="InterPro" id="IPR006140">
    <property type="entry name" value="D-isomer_DH_NAD-bd"/>
</dbReference>
<evidence type="ECO:0000313" key="7">
    <source>
        <dbReference type="EMBL" id="OAD19526.1"/>
    </source>
</evidence>
<dbReference type="SUPFAM" id="SSF52283">
    <property type="entry name" value="Formate/glycerate dehydrogenase catalytic domain-like"/>
    <property type="match status" value="1"/>
</dbReference>
<dbReference type="InterPro" id="IPR036291">
    <property type="entry name" value="NAD(P)-bd_dom_sf"/>
</dbReference>
<dbReference type="Proteomes" id="UP000076962">
    <property type="component" value="Unassembled WGS sequence"/>
</dbReference>
<name>A0A0A6P0G0_9GAMM</name>
<comment type="caution">
    <text evidence="7">The sequence shown here is derived from an EMBL/GenBank/DDBJ whole genome shotgun (WGS) entry which is preliminary data.</text>
</comment>
<evidence type="ECO:0000256" key="1">
    <source>
        <dbReference type="ARBA" id="ARBA00005854"/>
    </source>
</evidence>
<evidence type="ECO:0000313" key="8">
    <source>
        <dbReference type="Proteomes" id="UP000076962"/>
    </source>
</evidence>
<feature type="domain" description="D-isomer specific 2-hydroxyacid dehydrogenase catalytic" evidence="5">
    <location>
        <begin position="6"/>
        <end position="303"/>
    </location>
</feature>
<keyword evidence="2 4" id="KW-0560">Oxidoreductase</keyword>
<dbReference type="Gene3D" id="3.40.50.720">
    <property type="entry name" value="NAD(P)-binding Rossmann-like Domain"/>
    <property type="match status" value="2"/>
</dbReference>
<evidence type="ECO:0000256" key="3">
    <source>
        <dbReference type="ARBA" id="ARBA00023027"/>
    </source>
</evidence>
<gene>
    <name evidence="7" type="ORF">THIOM_004832</name>
</gene>
<keyword evidence="8" id="KW-1185">Reference proteome</keyword>
<comment type="similarity">
    <text evidence="1 4">Belongs to the D-isomer specific 2-hydroxyacid dehydrogenase family.</text>
</comment>